<dbReference type="RefSeq" id="WP_183552503.1">
    <property type="nucleotide sequence ID" value="NZ_JACHBX010000001.1"/>
</dbReference>
<feature type="domain" description="Tox-REase-5" evidence="2">
    <location>
        <begin position="87"/>
        <end position="138"/>
    </location>
</feature>
<organism evidence="3 4">
    <name type="scientific">Massilia aurea</name>
    <dbReference type="NCBI Taxonomy" id="373040"/>
    <lineage>
        <taxon>Bacteria</taxon>
        <taxon>Pseudomonadati</taxon>
        <taxon>Pseudomonadota</taxon>
        <taxon>Betaproteobacteria</taxon>
        <taxon>Burkholderiales</taxon>
        <taxon>Oxalobacteraceae</taxon>
        <taxon>Telluria group</taxon>
        <taxon>Massilia</taxon>
    </lineage>
</organism>
<keyword evidence="1" id="KW-0812">Transmembrane</keyword>
<keyword evidence="1" id="KW-0472">Membrane</keyword>
<dbReference type="AlphaFoldDB" id="A0A7W9WYK3"/>
<protein>
    <submittedName>
        <fullName evidence="3">DNA replication protein DnaC</fullName>
    </submittedName>
</protein>
<keyword evidence="4" id="KW-1185">Reference proteome</keyword>
<evidence type="ECO:0000259" key="2">
    <source>
        <dbReference type="Pfam" id="PF15648"/>
    </source>
</evidence>
<comment type="caution">
    <text evidence="3">The sequence shown here is derived from an EMBL/GenBank/DDBJ whole genome shotgun (WGS) entry which is preliminary data.</text>
</comment>
<evidence type="ECO:0000313" key="3">
    <source>
        <dbReference type="EMBL" id="MBB6133224.1"/>
    </source>
</evidence>
<gene>
    <name evidence="3" type="ORF">HD842_001335</name>
</gene>
<feature type="transmembrane region" description="Helical" evidence="1">
    <location>
        <begin position="12"/>
        <end position="33"/>
    </location>
</feature>
<proteinExistence type="predicted"/>
<evidence type="ECO:0000313" key="4">
    <source>
        <dbReference type="Proteomes" id="UP000540787"/>
    </source>
</evidence>
<sequence>MAALAVPVIEGAALALLRALGVVAVTGAGAAVVNEAAKKKAESAERAKAAPIAKAGSQAKTRDKCSKCPPDCGKLVTRNWHMSDEARAYQARITGFTPRTEWEFGNTDFDGFKSQACLLLEAKAGYDQFLSQQRKSRRRPKCFSGSQD</sequence>
<evidence type="ECO:0000256" key="1">
    <source>
        <dbReference type="SAM" id="Phobius"/>
    </source>
</evidence>
<dbReference type="InterPro" id="IPR028904">
    <property type="entry name" value="Tox-REase-5_dom"/>
</dbReference>
<dbReference type="Proteomes" id="UP000540787">
    <property type="component" value="Unassembled WGS sequence"/>
</dbReference>
<dbReference type="EMBL" id="JACHBX010000001">
    <property type="protein sequence ID" value="MBB6133224.1"/>
    <property type="molecule type" value="Genomic_DNA"/>
</dbReference>
<keyword evidence="1" id="KW-1133">Transmembrane helix</keyword>
<accession>A0A7W9WYK3</accession>
<dbReference type="Pfam" id="PF15648">
    <property type="entry name" value="Tox-REase-5"/>
    <property type="match status" value="1"/>
</dbReference>
<name>A0A7W9WYK3_9BURK</name>
<reference evidence="3 4" key="1">
    <citation type="submission" date="2020-08" db="EMBL/GenBank/DDBJ databases">
        <title>The Agave Microbiome: Exploring the role of microbial communities in plant adaptations to desert environments.</title>
        <authorList>
            <person name="Partida-Martinez L.P."/>
        </authorList>
    </citation>
    <scope>NUCLEOTIDE SEQUENCE [LARGE SCALE GENOMIC DNA]</scope>
    <source>
        <strain evidence="3 4">AT3.2</strain>
    </source>
</reference>